<dbReference type="AlphaFoldDB" id="A0AA88KE94"/>
<feature type="region of interest" description="Disordered" evidence="1">
    <location>
        <begin position="23"/>
        <end position="48"/>
    </location>
</feature>
<keyword evidence="3" id="KW-1185">Reference proteome</keyword>
<dbReference type="RefSeq" id="XP_044542230.1">
    <property type="nucleotide sequence ID" value="XM_044688720.1"/>
</dbReference>
<comment type="caution">
    <text evidence="2">The sequence shown here is derived from an EMBL/GenBank/DDBJ whole genome shotgun (WGS) entry which is preliminary data.</text>
</comment>
<dbReference type="Proteomes" id="UP000816034">
    <property type="component" value="Unassembled WGS sequence"/>
</dbReference>
<reference evidence="2 3" key="1">
    <citation type="journal article" date="2018" name="BMC Genomics">
        <title>The genome of Naegleria lovaniensis, the basis for a comparative approach to unravel pathogenicity factors of the human pathogenic amoeba N. fowleri.</title>
        <authorList>
            <person name="Liechti N."/>
            <person name="Schurch N."/>
            <person name="Bruggmann R."/>
            <person name="Wittwer M."/>
        </authorList>
    </citation>
    <scope>NUCLEOTIDE SEQUENCE [LARGE SCALE GENOMIC DNA]</scope>
    <source>
        <strain evidence="2 3">ATCC 30569</strain>
    </source>
</reference>
<accession>A0AA88KE94</accession>
<sequence length="537" mass="60939">MGLAISNCSDKCLKEIPSPRQRLTSLSSRTGSMGKTLVRNTSEGSCASPTGTNATNFGMDNQIEGFISQKLITFLKSNAYYKNRTIPEEQELWRTILKQSVIWSILSTPSKLKQMYLAGHERAFLALKPKLDDLEEEFKPVLKRFGSFDATNDDTDDINAVSKSVDMWQLIDVPEFDMTDVSQMINLNKNFSGVRLLLLPTYPTIPHNTKVNMQLHDEPLARTMRHLLSPLGVDLTFDIREDIYMKPVVAIGSILFEWDSTVGLCVPRYCLQLSRMAVTENCIYYNNQINMEEVWDVVSNVVCEWNSTKPSLFTCSQQSQQRSQSISGRKQSIPSSAMGSEVFENKDRSQDCSAIYFTYDLLSAIVKHCSLKKSANETPSTMNTITSQQHHDVEDEIAQLFFPDTETCSSILVKELLHETSQLPPSKLYDGGDSMSLKFPLSELFREHFELPILGPKTIEFSNHHELDEFVQNLLSKDPKLKEKFPFEFAILRCIDRCFWVGHLHDNDDETFSPNTMMCCPFGDPTVAAGLTFMKDH</sequence>
<evidence type="ECO:0000313" key="3">
    <source>
        <dbReference type="Proteomes" id="UP000816034"/>
    </source>
</evidence>
<evidence type="ECO:0000256" key="1">
    <source>
        <dbReference type="SAM" id="MobiDB-lite"/>
    </source>
</evidence>
<dbReference type="EMBL" id="PYSW02000061">
    <property type="protein sequence ID" value="KAG2373056.1"/>
    <property type="molecule type" value="Genomic_DNA"/>
</dbReference>
<feature type="compositionally biased region" description="Low complexity" evidence="1">
    <location>
        <begin position="323"/>
        <end position="333"/>
    </location>
</feature>
<dbReference type="GeneID" id="68105356"/>
<organism evidence="2 3">
    <name type="scientific">Naegleria lovaniensis</name>
    <name type="common">Amoeba</name>
    <dbReference type="NCBI Taxonomy" id="51637"/>
    <lineage>
        <taxon>Eukaryota</taxon>
        <taxon>Discoba</taxon>
        <taxon>Heterolobosea</taxon>
        <taxon>Tetramitia</taxon>
        <taxon>Eutetramitia</taxon>
        <taxon>Vahlkampfiidae</taxon>
        <taxon>Naegleria</taxon>
    </lineage>
</organism>
<proteinExistence type="predicted"/>
<evidence type="ECO:0000313" key="2">
    <source>
        <dbReference type="EMBL" id="KAG2373056.1"/>
    </source>
</evidence>
<gene>
    <name evidence="2" type="ORF">C9374_012902</name>
</gene>
<protein>
    <submittedName>
        <fullName evidence="2">Uncharacterized protein</fullName>
    </submittedName>
</protein>
<feature type="region of interest" description="Disordered" evidence="1">
    <location>
        <begin position="323"/>
        <end position="344"/>
    </location>
</feature>
<name>A0AA88KE94_NAELO</name>